<keyword evidence="1" id="KW-0732">Signal</keyword>
<protein>
    <submittedName>
        <fullName evidence="2">Uncharacterized protein</fullName>
    </submittedName>
</protein>
<dbReference type="Proteomes" id="UP001243757">
    <property type="component" value="Unassembled WGS sequence"/>
</dbReference>
<evidence type="ECO:0000256" key="1">
    <source>
        <dbReference type="SAM" id="SignalP"/>
    </source>
</evidence>
<reference evidence="2 3" key="1">
    <citation type="submission" date="2023-05" db="EMBL/GenBank/DDBJ databases">
        <title>Pseudodonghicola sp. nov.</title>
        <authorList>
            <person name="Huang J."/>
        </authorList>
    </citation>
    <scope>NUCLEOTIDE SEQUENCE [LARGE SCALE GENOMIC DNA]</scope>
    <source>
        <strain evidence="2 3">IC7</strain>
    </source>
</reference>
<feature type="chain" id="PRO_5046669635" evidence="1">
    <location>
        <begin position="27"/>
        <end position="122"/>
    </location>
</feature>
<gene>
    <name evidence="2" type="ORF">QO033_17445</name>
</gene>
<dbReference type="EMBL" id="JASNJD010000015">
    <property type="protein sequence ID" value="MDK3019470.1"/>
    <property type="molecule type" value="Genomic_DNA"/>
</dbReference>
<feature type="signal peptide" evidence="1">
    <location>
        <begin position="1"/>
        <end position="26"/>
    </location>
</feature>
<accession>A0ABT7F4D8</accession>
<sequence>MTIRPLSVFAAAIAVGVSALALPALAEQELSKEESCGYEGQVMAAVQQARLDRVAQDKVAAHIAAGNPGWPAQFNAAIPGMADYIYQLRRKDLRGNDFGAIWKDQCIAVWDQRQEMIKQLNN</sequence>
<proteinExistence type="predicted"/>
<comment type="caution">
    <text evidence="2">The sequence shown here is derived from an EMBL/GenBank/DDBJ whole genome shotgun (WGS) entry which is preliminary data.</text>
</comment>
<dbReference type="RefSeq" id="WP_284482244.1">
    <property type="nucleotide sequence ID" value="NZ_JASNJD010000015.1"/>
</dbReference>
<evidence type="ECO:0000313" key="3">
    <source>
        <dbReference type="Proteomes" id="UP001243757"/>
    </source>
</evidence>
<organism evidence="2 3">
    <name type="scientific">Pseudodonghicola flavimaris</name>
    <dbReference type="NCBI Taxonomy" id="3050036"/>
    <lineage>
        <taxon>Bacteria</taxon>
        <taxon>Pseudomonadati</taxon>
        <taxon>Pseudomonadota</taxon>
        <taxon>Alphaproteobacteria</taxon>
        <taxon>Rhodobacterales</taxon>
        <taxon>Paracoccaceae</taxon>
        <taxon>Pseudodonghicola</taxon>
    </lineage>
</organism>
<evidence type="ECO:0000313" key="2">
    <source>
        <dbReference type="EMBL" id="MDK3019470.1"/>
    </source>
</evidence>
<keyword evidence="3" id="KW-1185">Reference proteome</keyword>
<name>A0ABT7F4D8_9RHOB</name>